<feature type="region of interest" description="Disordered" evidence="7">
    <location>
        <begin position="244"/>
        <end position="270"/>
    </location>
</feature>
<keyword evidence="6 8" id="KW-0472">Membrane</keyword>
<keyword evidence="9" id="KW-1185">Reference proteome</keyword>
<feature type="transmembrane region" description="Helical" evidence="8">
    <location>
        <begin position="59"/>
        <end position="87"/>
    </location>
</feature>
<evidence type="ECO:0000313" key="10">
    <source>
        <dbReference type="RefSeq" id="XP_028381713.1"/>
    </source>
</evidence>
<evidence type="ECO:0000313" key="12">
    <source>
        <dbReference type="RefSeq" id="XP_035866935.1"/>
    </source>
</evidence>
<dbReference type="RefSeq" id="XP_028381713.1">
    <property type="nucleotide sequence ID" value="XM_028525912.2"/>
</dbReference>
<evidence type="ECO:0000256" key="8">
    <source>
        <dbReference type="SAM" id="Phobius"/>
    </source>
</evidence>
<dbReference type="Pfam" id="PF04103">
    <property type="entry name" value="CD20"/>
    <property type="match status" value="1"/>
</dbReference>
<feature type="transmembrane region" description="Helical" evidence="8">
    <location>
        <begin position="127"/>
        <end position="150"/>
    </location>
</feature>
<dbReference type="CTD" id="28959"/>
<evidence type="ECO:0000313" key="9">
    <source>
        <dbReference type="Proteomes" id="UP000504628"/>
    </source>
</evidence>
<keyword evidence="4 8" id="KW-0812">Transmembrane</keyword>
<dbReference type="GO" id="GO:2001199">
    <property type="term" value="P:negative regulation of dendritic cell differentiation"/>
    <property type="evidence" value="ECO:0007669"/>
    <property type="project" value="TreeGrafter"/>
</dbReference>
<evidence type="ECO:0000313" key="11">
    <source>
        <dbReference type="RefSeq" id="XP_035866934.1"/>
    </source>
</evidence>
<keyword evidence="5 8" id="KW-1133">Transmembrane helix</keyword>
<protein>
    <submittedName>
        <fullName evidence="10 11">Transmembrane protein 176B</fullName>
    </submittedName>
</protein>
<organism evidence="9 10">
    <name type="scientific">Phyllostomus discolor</name>
    <name type="common">pale spear-nosed bat</name>
    <dbReference type="NCBI Taxonomy" id="89673"/>
    <lineage>
        <taxon>Eukaryota</taxon>
        <taxon>Metazoa</taxon>
        <taxon>Chordata</taxon>
        <taxon>Craniata</taxon>
        <taxon>Vertebrata</taxon>
        <taxon>Euteleostomi</taxon>
        <taxon>Mammalia</taxon>
        <taxon>Eutheria</taxon>
        <taxon>Laurasiatheria</taxon>
        <taxon>Chiroptera</taxon>
        <taxon>Yangochiroptera</taxon>
        <taxon>Phyllostomidae</taxon>
        <taxon>Phyllostominae</taxon>
        <taxon>Phyllostomus</taxon>
    </lineage>
</organism>
<dbReference type="PANTHER" id="PTHR15756">
    <property type="entry name" value="LR8/HCA112"/>
    <property type="match status" value="1"/>
</dbReference>
<dbReference type="Proteomes" id="UP000504628">
    <property type="component" value="Chromosome 10"/>
</dbReference>
<evidence type="ECO:0000313" key="13">
    <source>
        <dbReference type="RefSeq" id="XP_035866936.1"/>
    </source>
</evidence>
<evidence type="ECO:0000256" key="2">
    <source>
        <dbReference type="ARBA" id="ARBA00006022"/>
    </source>
</evidence>
<reference evidence="10 11" key="1">
    <citation type="submission" date="2025-04" db="UniProtKB">
        <authorList>
            <consortium name="RefSeq"/>
        </authorList>
    </citation>
    <scope>IDENTIFICATION</scope>
    <source>
        <tissue evidence="10 11">Muscle</tissue>
    </source>
</reference>
<accession>A0A6J2MUT8</accession>
<evidence type="ECO:0000256" key="6">
    <source>
        <dbReference type="ARBA" id="ARBA00023136"/>
    </source>
</evidence>
<sequence length="270" mass="28749">MTQNMVTVNGVEVASTPSQPTHISIHIHQESVLTQLLKAGGSLKGLFARWRDPGPRKTGISYGLLAGGVIQILLGALSCALGVLLYFGPWTELRSSGCAFWAGCVAIASGAGATVHEKRRSTLSGWVSGLLALAGIATAVAAVVLCVNSITWENDIFSDSVCDSVVPIPTTSDYGWGRPYGYRQASWTDEECARFMQKLENLFLAIRILLLAVCALQLIVSLASLGLGLRVSCAQSSQSMDEEDLEKKLLGNKSVPPSPSREKTTPAMLL</sequence>
<evidence type="ECO:0000256" key="1">
    <source>
        <dbReference type="ARBA" id="ARBA00004141"/>
    </source>
</evidence>
<dbReference type="InterPro" id="IPR009281">
    <property type="entry name" value="TMEM176A/TMEM176B"/>
</dbReference>
<name>A0A6J2MUT8_9CHIR</name>
<proteinExistence type="inferred from homology"/>
<feature type="transmembrane region" description="Helical" evidence="8">
    <location>
        <begin position="99"/>
        <end position="115"/>
    </location>
</feature>
<dbReference type="GO" id="GO:0016020">
    <property type="term" value="C:membrane"/>
    <property type="evidence" value="ECO:0007669"/>
    <property type="project" value="UniProtKB-SubCell"/>
</dbReference>
<evidence type="ECO:0000256" key="4">
    <source>
        <dbReference type="ARBA" id="ARBA00022692"/>
    </source>
</evidence>
<feature type="transmembrane region" description="Helical" evidence="8">
    <location>
        <begin position="204"/>
        <end position="229"/>
    </location>
</feature>
<dbReference type="PANTHER" id="PTHR15756:SF7">
    <property type="entry name" value="TRANSMEMBRANE PROTEIN 176B"/>
    <property type="match status" value="1"/>
</dbReference>
<dbReference type="InterPro" id="IPR007237">
    <property type="entry name" value="CD20-like"/>
</dbReference>
<evidence type="ECO:0000256" key="3">
    <source>
        <dbReference type="ARBA" id="ARBA00022553"/>
    </source>
</evidence>
<dbReference type="OrthoDB" id="8951938at2759"/>
<dbReference type="KEGG" id="pdic:114507872"/>
<evidence type="ECO:0000256" key="5">
    <source>
        <dbReference type="ARBA" id="ARBA00022989"/>
    </source>
</evidence>
<dbReference type="RefSeq" id="XP_035866935.1">
    <property type="nucleotide sequence ID" value="XM_036011042.1"/>
</dbReference>
<dbReference type="RefSeq" id="XP_035866934.1">
    <property type="nucleotide sequence ID" value="XM_036011041.1"/>
</dbReference>
<comment type="subcellular location">
    <subcellularLocation>
        <location evidence="1">Membrane</location>
        <topology evidence="1">Multi-pass membrane protein</topology>
    </subcellularLocation>
</comment>
<evidence type="ECO:0000256" key="7">
    <source>
        <dbReference type="SAM" id="MobiDB-lite"/>
    </source>
</evidence>
<comment type="similarity">
    <text evidence="2">Belongs to the TMEM176 family.</text>
</comment>
<keyword evidence="3" id="KW-0597">Phosphoprotein</keyword>
<dbReference type="AlphaFoldDB" id="A0A6J2MUT8"/>
<dbReference type="GeneID" id="114507872"/>
<dbReference type="RefSeq" id="XP_035866936.1">
    <property type="nucleotide sequence ID" value="XM_036011043.1"/>
</dbReference>
<gene>
    <name evidence="10 11 12 13" type="primary">TMEM176B</name>
</gene>